<dbReference type="Proteomes" id="UP000244810">
    <property type="component" value="Unassembled WGS sequence"/>
</dbReference>
<dbReference type="EMBL" id="QDDR01000004">
    <property type="protein sequence ID" value="PVE47699.1"/>
    <property type="molecule type" value="Genomic_DNA"/>
</dbReference>
<feature type="binding site" evidence="2">
    <location>
        <position position="395"/>
    </location>
    <ligand>
        <name>Mn(2+)</name>
        <dbReference type="ChEBI" id="CHEBI:29035"/>
        <label>2</label>
    </ligand>
</feature>
<keyword evidence="5" id="KW-1185">Reference proteome</keyword>
<reference evidence="4 5" key="1">
    <citation type="journal article" date="2011" name="Syst. Appl. Microbiol.">
        <title>Defluviimonas denitrificans gen. nov., sp. nov., and Pararhodobacter aggregans gen. nov., sp. nov., non-phototrophic Rhodobacteraceae from the biofilter of a marine aquaculture.</title>
        <authorList>
            <person name="Foesel B.U."/>
            <person name="Drake H.L."/>
            <person name="Schramm A."/>
        </authorList>
    </citation>
    <scope>NUCLEOTIDE SEQUENCE [LARGE SCALE GENOMIC DNA]</scope>
    <source>
        <strain evidence="4 5">D1-19</strain>
    </source>
</reference>
<dbReference type="PANTHER" id="PTHR11014">
    <property type="entry name" value="PEPTIDASE M20 FAMILY MEMBER"/>
    <property type="match status" value="1"/>
</dbReference>
<accession>A0A2T7USV5</accession>
<dbReference type="InterPro" id="IPR017439">
    <property type="entry name" value="Amidohydrolase"/>
</dbReference>
<dbReference type="AlphaFoldDB" id="A0A2T7USV5"/>
<dbReference type="PANTHER" id="PTHR11014:SF63">
    <property type="entry name" value="METALLOPEPTIDASE, PUTATIVE (AFU_ORTHOLOGUE AFUA_6G09600)-RELATED"/>
    <property type="match status" value="1"/>
</dbReference>
<dbReference type="PIRSF" id="PIRSF005962">
    <property type="entry name" value="Pept_M20D_amidohydro"/>
    <property type="match status" value="1"/>
</dbReference>
<feature type="binding site" evidence="2">
    <location>
        <position position="121"/>
    </location>
    <ligand>
        <name>Mn(2+)</name>
        <dbReference type="ChEBI" id="CHEBI:29035"/>
        <label>2</label>
    </ligand>
</feature>
<dbReference type="SUPFAM" id="SSF55031">
    <property type="entry name" value="Bacterial exopeptidase dimerisation domain"/>
    <property type="match status" value="1"/>
</dbReference>
<protein>
    <submittedName>
        <fullName evidence="4">Amidohydrolase</fullName>
    </submittedName>
</protein>
<dbReference type="GO" id="GO:0046872">
    <property type="term" value="F:metal ion binding"/>
    <property type="evidence" value="ECO:0007669"/>
    <property type="project" value="UniProtKB-KW"/>
</dbReference>
<dbReference type="InterPro" id="IPR011650">
    <property type="entry name" value="Peptidase_M20_dimer"/>
</dbReference>
<evidence type="ECO:0000256" key="1">
    <source>
        <dbReference type="ARBA" id="ARBA00022801"/>
    </source>
</evidence>
<evidence type="ECO:0000313" key="4">
    <source>
        <dbReference type="EMBL" id="PVE47699.1"/>
    </source>
</evidence>
<feature type="domain" description="Peptidase M20 dimerisation" evidence="3">
    <location>
        <begin position="218"/>
        <end position="310"/>
    </location>
</feature>
<gene>
    <name evidence="4" type="ORF">DDE23_09655</name>
</gene>
<comment type="caution">
    <text evidence="4">The sequence shown here is derived from an EMBL/GenBank/DDBJ whole genome shotgun (WGS) entry which is preliminary data.</text>
</comment>
<sequence length="430" mass="46518">MSPSLPETLTERLDRRADEIFARMIAWRRDFHAHPELGNQEVRTAGIVADHLERLGFDEVRRNLGGSTGVIGILKGGQPGPCVALRADMDALPVREATGLDFASVKTGVWGGETVPVMHACGHDAHTAVQMAVAEILAAERDALRGSVMLVFQPAEEGPAPDWQGLSGAARLVADGEFDDPTPDAFFCFHVLQDERPGTAGEIRVHEGDGTYAMNLLRIRIHGRGGHGAFPWRTVDPLLIGAQILTALQAIPAKNVNVNENDVTLSIGIFKGGTKFNVIPETAEMEGALRFTDPATGAYLESRVEAVCRGIAEAAGGRAEVDWYMRVPLVRNDPALVRRMRPSLDRAAPVDRPVVEVENCFLDDVSNFAAIAPLMFFTVGVGLDEDDAARSGFHHEPTFRVNEAGLKTALRAMVNVTFDYAEASLKNDPG</sequence>
<feature type="binding site" evidence="2">
    <location>
        <position position="157"/>
    </location>
    <ligand>
        <name>Mn(2+)</name>
        <dbReference type="ChEBI" id="CHEBI:29035"/>
        <label>2</label>
    </ligand>
</feature>
<dbReference type="Pfam" id="PF07687">
    <property type="entry name" value="M20_dimer"/>
    <property type="match status" value="1"/>
</dbReference>
<evidence type="ECO:0000259" key="3">
    <source>
        <dbReference type="Pfam" id="PF07687"/>
    </source>
</evidence>
<feature type="binding site" evidence="2">
    <location>
        <position position="190"/>
    </location>
    <ligand>
        <name>Mn(2+)</name>
        <dbReference type="ChEBI" id="CHEBI:29035"/>
        <label>2</label>
    </ligand>
</feature>
<dbReference type="Gene3D" id="3.30.70.360">
    <property type="match status" value="1"/>
</dbReference>
<dbReference type="SUPFAM" id="SSF53187">
    <property type="entry name" value="Zn-dependent exopeptidases"/>
    <property type="match status" value="1"/>
</dbReference>
<evidence type="ECO:0000313" key="5">
    <source>
        <dbReference type="Proteomes" id="UP000244810"/>
    </source>
</evidence>
<keyword evidence="2" id="KW-0479">Metal-binding</keyword>
<dbReference type="OrthoDB" id="9777385at2"/>
<feature type="binding site" evidence="2">
    <location>
        <position position="123"/>
    </location>
    <ligand>
        <name>Mn(2+)</name>
        <dbReference type="ChEBI" id="CHEBI:29035"/>
        <label>2</label>
    </ligand>
</feature>
<dbReference type="Pfam" id="PF01546">
    <property type="entry name" value="Peptidase_M20"/>
    <property type="match status" value="1"/>
</dbReference>
<dbReference type="Gene3D" id="3.40.630.10">
    <property type="entry name" value="Zn peptidases"/>
    <property type="match status" value="1"/>
</dbReference>
<name>A0A2T7USV5_9RHOB</name>
<dbReference type="InterPro" id="IPR036264">
    <property type="entry name" value="Bact_exopeptidase_dim_dom"/>
</dbReference>
<comment type="cofactor">
    <cofactor evidence="2">
        <name>Mn(2+)</name>
        <dbReference type="ChEBI" id="CHEBI:29035"/>
    </cofactor>
    <text evidence="2">The Mn(2+) ion enhances activity.</text>
</comment>
<dbReference type="GO" id="GO:0016787">
    <property type="term" value="F:hydrolase activity"/>
    <property type="evidence" value="ECO:0007669"/>
    <property type="project" value="UniProtKB-KW"/>
</dbReference>
<dbReference type="NCBIfam" id="TIGR01891">
    <property type="entry name" value="amidohydrolases"/>
    <property type="match status" value="1"/>
</dbReference>
<keyword evidence="2" id="KW-0464">Manganese</keyword>
<keyword evidence="1 4" id="KW-0378">Hydrolase</keyword>
<organism evidence="4 5">
    <name type="scientific">Pararhodobacter aggregans</name>
    <dbReference type="NCBI Taxonomy" id="404875"/>
    <lineage>
        <taxon>Bacteria</taxon>
        <taxon>Pseudomonadati</taxon>
        <taxon>Pseudomonadota</taxon>
        <taxon>Alphaproteobacteria</taxon>
        <taxon>Rhodobacterales</taxon>
        <taxon>Paracoccaceae</taxon>
        <taxon>Pararhodobacter</taxon>
    </lineage>
</organism>
<dbReference type="InterPro" id="IPR002933">
    <property type="entry name" value="Peptidase_M20"/>
</dbReference>
<evidence type="ECO:0000256" key="2">
    <source>
        <dbReference type="PIRSR" id="PIRSR005962-1"/>
    </source>
</evidence>
<proteinExistence type="predicted"/>
<dbReference type="RefSeq" id="WP_107751071.1">
    <property type="nucleotide sequence ID" value="NZ_QBKF01000003.1"/>
</dbReference>